<evidence type="ECO:0000256" key="5">
    <source>
        <dbReference type="ARBA" id="ARBA00022777"/>
    </source>
</evidence>
<dbReference type="Gene3D" id="1.10.510.10">
    <property type="entry name" value="Transferase(Phosphotransferase) domain 1"/>
    <property type="match status" value="1"/>
</dbReference>
<keyword evidence="5" id="KW-0418">Kinase</keyword>
<dbReference type="GO" id="GO:0005737">
    <property type="term" value="C:cytoplasm"/>
    <property type="evidence" value="ECO:0000318"/>
    <property type="project" value="GO_Central"/>
</dbReference>
<evidence type="ECO:0000256" key="7">
    <source>
        <dbReference type="SAM" id="MobiDB-lite"/>
    </source>
</evidence>
<dbReference type="SMART" id="SM00220">
    <property type="entry name" value="S_TKc"/>
    <property type="match status" value="1"/>
</dbReference>
<dbReference type="InParanoid" id="A8XFQ8"/>
<dbReference type="HOGENOM" id="CLU_000288_181_20_1"/>
<dbReference type="PROSITE" id="PS50011">
    <property type="entry name" value="PROTEIN_KINASE_DOM"/>
    <property type="match status" value="1"/>
</dbReference>
<evidence type="ECO:0000256" key="1">
    <source>
        <dbReference type="ARBA" id="ARBA00005527"/>
    </source>
</evidence>
<keyword evidence="10" id="KW-1185">Reference proteome</keyword>
<evidence type="ECO:0000256" key="2">
    <source>
        <dbReference type="ARBA" id="ARBA00022527"/>
    </source>
</evidence>
<dbReference type="SUPFAM" id="SSF56112">
    <property type="entry name" value="Protein kinase-like (PK-like)"/>
    <property type="match status" value="1"/>
</dbReference>
<evidence type="ECO:0000256" key="4">
    <source>
        <dbReference type="ARBA" id="ARBA00022741"/>
    </source>
</evidence>
<evidence type="ECO:0000313" key="10">
    <source>
        <dbReference type="Proteomes" id="UP000008549"/>
    </source>
</evidence>
<dbReference type="EMBL" id="HE600940">
    <property type="protein sequence ID" value="CAP31754.2"/>
    <property type="molecule type" value="Genomic_DNA"/>
</dbReference>
<dbReference type="GO" id="GO:0005634">
    <property type="term" value="C:nucleus"/>
    <property type="evidence" value="ECO:0000318"/>
    <property type="project" value="GO_Central"/>
</dbReference>
<dbReference type="PANTHER" id="PTHR24057:SF0">
    <property type="entry name" value="PROTEIN KINASE SHAGGY-RELATED"/>
    <property type="match status" value="1"/>
</dbReference>
<dbReference type="InterPro" id="IPR000719">
    <property type="entry name" value="Prot_kinase_dom"/>
</dbReference>
<dbReference type="Gene3D" id="3.30.200.20">
    <property type="entry name" value="Phosphorylase Kinase, domain 1"/>
    <property type="match status" value="1"/>
</dbReference>
<dbReference type="InterPro" id="IPR050591">
    <property type="entry name" value="GSK-3"/>
</dbReference>
<dbReference type="RefSeq" id="XP_045094984.1">
    <property type="nucleotide sequence ID" value="XM_045241193.1"/>
</dbReference>
<dbReference type="PROSITE" id="PS00108">
    <property type="entry name" value="PROTEIN_KINASE_ST"/>
    <property type="match status" value="1"/>
</dbReference>
<keyword evidence="6" id="KW-0067">ATP-binding</keyword>
<dbReference type="FunFam" id="1.10.510.10:FF:001250">
    <property type="entry name" value="Protein kinase"/>
    <property type="match status" value="1"/>
</dbReference>
<feature type="domain" description="Protein kinase" evidence="8">
    <location>
        <begin position="26"/>
        <end position="307"/>
    </location>
</feature>
<name>A8XFQ8_CAEBR</name>
<keyword evidence="2" id="KW-0723">Serine/threonine-protein kinase</keyword>
<dbReference type="GO" id="GO:0004674">
    <property type="term" value="F:protein serine/threonine kinase activity"/>
    <property type="evidence" value="ECO:0000318"/>
    <property type="project" value="GO_Central"/>
</dbReference>
<comment type="similarity">
    <text evidence="1">Belongs to the protein kinase superfamily. CMGC Ser/Thr protein kinase family. GSK-3 subfamily.</text>
</comment>
<dbReference type="Pfam" id="PF00069">
    <property type="entry name" value="Pkinase"/>
    <property type="match status" value="1"/>
</dbReference>
<dbReference type="GO" id="GO:0005524">
    <property type="term" value="F:ATP binding"/>
    <property type="evidence" value="ECO:0007669"/>
    <property type="project" value="UniProtKB-KW"/>
</dbReference>
<feature type="region of interest" description="Disordered" evidence="7">
    <location>
        <begin position="334"/>
        <end position="353"/>
    </location>
</feature>
<evidence type="ECO:0000256" key="3">
    <source>
        <dbReference type="ARBA" id="ARBA00022679"/>
    </source>
</evidence>
<dbReference type="eggNOG" id="KOG0658">
    <property type="taxonomic scope" value="Eukaryota"/>
</dbReference>
<keyword evidence="4" id="KW-0547">Nucleotide-binding</keyword>
<dbReference type="CTD" id="8582303"/>
<gene>
    <name evidence="9" type="ORF">CBG12846</name>
    <name evidence="9" type="ORF">CBG_12846</name>
</gene>
<evidence type="ECO:0000256" key="6">
    <source>
        <dbReference type="ARBA" id="ARBA00022840"/>
    </source>
</evidence>
<dbReference type="InterPro" id="IPR011009">
    <property type="entry name" value="Kinase-like_dom_sf"/>
</dbReference>
<dbReference type="InterPro" id="IPR008271">
    <property type="entry name" value="Ser/Thr_kinase_AS"/>
</dbReference>
<dbReference type="AlphaFoldDB" id="A8XFQ8"/>
<reference evidence="9 10" key="1">
    <citation type="journal article" date="2003" name="PLoS Biol.">
        <title>The genome sequence of Caenorhabditis briggsae: a platform for comparative genomics.</title>
        <authorList>
            <person name="Stein L.D."/>
            <person name="Bao Z."/>
            <person name="Blasiar D."/>
            <person name="Blumenthal T."/>
            <person name="Brent M.R."/>
            <person name="Chen N."/>
            <person name="Chinwalla A."/>
            <person name="Clarke L."/>
            <person name="Clee C."/>
            <person name="Coghlan A."/>
            <person name="Coulson A."/>
            <person name="D'Eustachio P."/>
            <person name="Fitch D.H."/>
            <person name="Fulton L.A."/>
            <person name="Fulton R.E."/>
            <person name="Griffiths-Jones S."/>
            <person name="Harris T.W."/>
            <person name="Hillier L.W."/>
            <person name="Kamath R."/>
            <person name="Kuwabara P.E."/>
            <person name="Mardis E.R."/>
            <person name="Marra M.A."/>
            <person name="Miner T.L."/>
            <person name="Minx P."/>
            <person name="Mullikin J.C."/>
            <person name="Plumb R.W."/>
            <person name="Rogers J."/>
            <person name="Schein J.E."/>
            <person name="Sohrmann M."/>
            <person name="Spieth J."/>
            <person name="Stajich J.E."/>
            <person name="Wei C."/>
            <person name="Willey D."/>
            <person name="Wilson R.K."/>
            <person name="Durbin R."/>
            <person name="Waterston R.H."/>
        </authorList>
    </citation>
    <scope>NUCLEOTIDE SEQUENCE [LARGE SCALE GENOMIC DNA]</scope>
    <source>
        <strain evidence="9 10">AF16</strain>
    </source>
</reference>
<proteinExistence type="inferred from homology"/>
<dbReference type="Proteomes" id="UP000008549">
    <property type="component" value="Unassembled WGS sequence"/>
</dbReference>
<protein>
    <submittedName>
        <fullName evidence="9">Protein CBG12846</fullName>
    </submittedName>
</protein>
<dbReference type="OMA" id="DIKLYIW"/>
<evidence type="ECO:0000259" key="8">
    <source>
        <dbReference type="PROSITE" id="PS50011"/>
    </source>
</evidence>
<dbReference type="KEGG" id="cbr:CBG_12846"/>
<keyword evidence="3" id="KW-0808">Transferase</keyword>
<sequence>MTKSQKTTVKISVEDPETGKNILLKLQNMNFLAAGAFSNVYRGIASTDNGEKREVVIKKTWPKKKGKSSEEDILEMLRRLKHKNIVMLLYSYQKTHKEVKLITWQLFRGQAHLQRLEVCHRDIKPQNLLFNPETGLLKISDFGSSFVQSPEELNSYHVTRYYRPPELILGSRRYGIEIDIRSCGCVFGELLKGRVFLAGTSSVNQVEVIFDALGPPTNEDLKEMRVSNSTSTPIIQNYKMDHNKRSLNFSYLFEQSDFQQEDVNSRVMNEKISLEDMKKATLILRRILVYNPKNRFAGDKLLTNKFFSDLFEGKVVREGDKNIGCLTKKDLEKVQRGDKTTTHETHETRETCE</sequence>
<dbReference type="STRING" id="6238.A8XFQ8"/>
<evidence type="ECO:0000313" key="9">
    <source>
        <dbReference type="EMBL" id="CAP31754.2"/>
    </source>
</evidence>
<reference evidence="9 10" key="2">
    <citation type="journal article" date="2011" name="PLoS Genet.">
        <title>Caenorhabditis briggsae recombinant inbred line genotypes reveal inter-strain incompatibility and the evolution of recombination.</title>
        <authorList>
            <person name="Ross J.A."/>
            <person name="Koboldt D.C."/>
            <person name="Staisch J.E."/>
            <person name="Chamberlin H.M."/>
            <person name="Gupta B.P."/>
            <person name="Miller R.D."/>
            <person name="Baird S.E."/>
            <person name="Haag E.S."/>
        </authorList>
    </citation>
    <scope>NUCLEOTIDE SEQUENCE [LARGE SCALE GENOMIC DNA]</scope>
    <source>
        <strain evidence="9 10">AF16</strain>
    </source>
</reference>
<organism evidence="9 10">
    <name type="scientific">Caenorhabditis briggsae</name>
    <dbReference type="NCBI Taxonomy" id="6238"/>
    <lineage>
        <taxon>Eukaryota</taxon>
        <taxon>Metazoa</taxon>
        <taxon>Ecdysozoa</taxon>
        <taxon>Nematoda</taxon>
        <taxon>Chromadorea</taxon>
        <taxon>Rhabditida</taxon>
        <taxon>Rhabditina</taxon>
        <taxon>Rhabditomorpha</taxon>
        <taxon>Rhabditoidea</taxon>
        <taxon>Rhabditidae</taxon>
        <taxon>Peloderinae</taxon>
        <taxon>Caenorhabditis</taxon>
    </lineage>
</organism>
<dbReference type="PANTHER" id="PTHR24057">
    <property type="entry name" value="GLYCOGEN SYNTHASE KINASE-3 ALPHA"/>
    <property type="match status" value="1"/>
</dbReference>
<dbReference type="GO" id="GO:0035556">
    <property type="term" value="P:intracellular signal transduction"/>
    <property type="evidence" value="ECO:0000318"/>
    <property type="project" value="GO_Central"/>
</dbReference>
<accession>A8XFQ8</accession>
<dbReference type="GeneID" id="8582303"/>